<keyword evidence="3" id="KW-1185">Reference proteome</keyword>
<keyword evidence="1" id="KW-0472">Membrane</keyword>
<reference evidence="2" key="2">
    <citation type="submission" date="2020-09" db="EMBL/GenBank/DDBJ databases">
        <authorList>
            <person name="Sun Q."/>
            <person name="Zhou Y."/>
        </authorList>
    </citation>
    <scope>NUCLEOTIDE SEQUENCE</scope>
    <source>
        <strain evidence="2">CGMCC 1.15478</strain>
    </source>
</reference>
<organism evidence="2 3">
    <name type="scientific">Hoyosella rhizosphaerae</name>
    <dbReference type="NCBI Taxonomy" id="1755582"/>
    <lineage>
        <taxon>Bacteria</taxon>
        <taxon>Bacillati</taxon>
        <taxon>Actinomycetota</taxon>
        <taxon>Actinomycetes</taxon>
        <taxon>Mycobacteriales</taxon>
        <taxon>Hoyosellaceae</taxon>
        <taxon>Hoyosella</taxon>
    </lineage>
</organism>
<dbReference type="RefSeq" id="WP_188674199.1">
    <property type="nucleotide sequence ID" value="NZ_BMJH01000002.1"/>
</dbReference>
<keyword evidence="1" id="KW-0812">Transmembrane</keyword>
<sequence>MREPAKSDQKRAPGTLLRTATFSVAAAASGTGLVLLVLAWGHWWPSGTEWYLTAGIGILLLMFAGLAWLVGAIVVLVRRRRFAWWMLAWPLVTVAGLALVLLVRPEFEDARPEFEEVAQELLTAPGPPALYNFKIGRFEISSAYAFSDGTVYFVDLRTGMFTTERGWLYAPGGVPDRDGRMTTVHLSGPWYRYTLLSTF</sequence>
<dbReference type="EMBL" id="BMJH01000002">
    <property type="protein sequence ID" value="GGC68162.1"/>
    <property type="molecule type" value="Genomic_DNA"/>
</dbReference>
<dbReference type="Proteomes" id="UP000641514">
    <property type="component" value="Unassembled WGS sequence"/>
</dbReference>
<evidence type="ECO:0000256" key="1">
    <source>
        <dbReference type="SAM" id="Phobius"/>
    </source>
</evidence>
<feature type="transmembrane region" description="Helical" evidence="1">
    <location>
        <begin position="21"/>
        <end position="44"/>
    </location>
</feature>
<proteinExistence type="predicted"/>
<feature type="transmembrane region" description="Helical" evidence="1">
    <location>
        <begin position="50"/>
        <end position="77"/>
    </location>
</feature>
<gene>
    <name evidence="2" type="ORF">GCM10011410_21110</name>
</gene>
<evidence type="ECO:0000313" key="2">
    <source>
        <dbReference type="EMBL" id="GGC68162.1"/>
    </source>
</evidence>
<keyword evidence="1" id="KW-1133">Transmembrane helix</keyword>
<accession>A0A916UEL8</accession>
<protein>
    <recommendedName>
        <fullName evidence="4">DUF1109 domain-containing protein</fullName>
    </recommendedName>
</protein>
<feature type="transmembrane region" description="Helical" evidence="1">
    <location>
        <begin position="84"/>
        <end position="103"/>
    </location>
</feature>
<name>A0A916UEL8_9ACTN</name>
<evidence type="ECO:0000313" key="3">
    <source>
        <dbReference type="Proteomes" id="UP000641514"/>
    </source>
</evidence>
<dbReference type="AlphaFoldDB" id="A0A916UEL8"/>
<evidence type="ECO:0008006" key="4">
    <source>
        <dbReference type="Google" id="ProtNLM"/>
    </source>
</evidence>
<comment type="caution">
    <text evidence="2">The sequence shown here is derived from an EMBL/GenBank/DDBJ whole genome shotgun (WGS) entry which is preliminary data.</text>
</comment>
<reference evidence="2" key="1">
    <citation type="journal article" date="2014" name="Int. J. Syst. Evol. Microbiol.">
        <title>Complete genome sequence of Corynebacterium casei LMG S-19264T (=DSM 44701T), isolated from a smear-ripened cheese.</title>
        <authorList>
            <consortium name="US DOE Joint Genome Institute (JGI-PGF)"/>
            <person name="Walter F."/>
            <person name="Albersmeier A."/>
            <person name="Kalinowski J."/>
            <person name="Ruckert C."/>
        </authorList>
    </citation>
    <scope>NUCLEOTIDE SEQUENCE</scope>
    <source>
        <strain evidence="2">CGMCC 1.15478</strain>
    </source>
</reference>